<dbReference type="AlphaFoldDB" id="A0A7F5R546"/>
<dbReference type="InterPro" id="IPR018490">
    <property type="entry name" value="cNMP-bd_dom_sf"/>
</dbReference>
<dbReference type="GO" id="GO:0005829">
    <property type="term" value="C:cytosol"/>
    <property type="evidence" value="ECO:0007669"/>
    <property type="project" value="TreeGrafter"/>
</dbReference>
<dbReference type="GeneID" id="112904596"/>
<dbReference type="GO" id="GO:0005952">
    <property type="term" value="C:cAMP-dependent protein kinase complex"/>
    <property type="evidence" value="ECO:0007669"/>
    <property type="project" value="InterPro"/>
</dbReference>
<name>A0A7F5R546_AGRPL</name>
<evidence type="ECO:0000313" key="5">
    <source>
        <dbReference type="Proteomes" id="UP000192223"/>
    </source>
</evidence>
<keyword evidence="5" id="KW-1185">Reference proteome</keyword>
<dbReference type="PROSITE" id="PS50042">
    <property type="entry name" value="CNMP_BINDING_3"/>
    <property type="match status" value="2"/>
</dbReference>
<evidence type="ECO:0000259" key="4">
    <source>
        <dbReference type="PROSITE" id="PS50042"/>
    </source>
</evidence>
<dbReference type="InterPro" id="IPR014710">
    <property type="entry name" value="RmlC-like_jellyroll"/>
</dbReference>
<comment type="similarity">
    <text evidence="1">Belongs to the cAMP-dependent kinase regulatory chain family.</text>
</comment>
<dbReference type="GO" id="GO:0030552">
    <property type="term" value="F:cAMP binding"/>
    <property type="evidence" value="ECO:0007669"/>
    <property type="project" value="UniProtKB-KW"/>
</dbReference>
<protein>
    <submittedName>
        <fullName evidence="6">cAMP-dependent protein kinase type II regulatory subunit-like</fullName>
    </submittedName>
</protein>
<dbReference type="Gene3D" id="2.60.120.10">
    <property type="entry name" value="Jelly Rolls"/>
    <property type="match status" value="2"/>
</dbReference>
<dbReference type="KEGG" id="apln:112904596"/>
<feature type="domain" description="Cyclic nucleotide-binding" evidence="4">
    <location>
        <begin position="254"/>
        <end position="376"/>
    </location>
</feature>
<dbReference type="Proteomes" id="UP000192223">
    <property type="component" value="Unplaced"/>
</dbReference>
<keyword evidence="2" id="KW-0116">cAMP-binding</keyword>
<dbReference type="SUPFAM" id="SSF51206">
    <property type="entry name" value="cAMP-binding domain-like"/>
    <property type="match status" value="2"/>
</dbReference>
<dbReference type="PANTHER" id="PTHR11635:SF152">
    <property type="entry name" value="CAMP-DEPENDENT PROTEIN KINASE TYPE I REGULATORY SUBUNIT-RELATED"/>
    <property type="match status" value="1"/>
</dbReference>
<gene>
    <name evidence="6" type="primary">LOC112904596</name>
</gene>
<dbReference type="RefSeq" id="XP_025830768.1">
    <property type="nucleotide sequence ID" value="XM_025974983.1"/>
</dbReference>
<reference evidence="6" key="1">
    <citation type="submission" date="2025-08" db="UniProtKB">
        <authorList>
            <consortium name="RefSeq"/>
        </authorList>
    </citation>
    <scope>IDENTIFICATION</scope>
    <source>
        <tissue evidence="6">Entire body</tissue>
    </source>
</reference>
<dbReference type="Pfam" id="PF00027">
    <property type="entry name" value="cNMP_binding"/>
    <property type="match status" value="2"/>
</dbReference>
<evidence type="ECO:0000256" key="1">
    <source>
        <dbReference type="ARBA" id="ARBA00005753"/>
    </source>
</evidence>
<dbReference type="OrthoDB" id="417078at2759"/>
<dbReference type="PRINTS" id="PR00103">
    <property type="entry name" value="CAMPKINASE"/>
</dbReference>
<dbReference type="PANTHER" id="PTHR11635">
    <property type="entry name" value="CAMP-DEPENDENT PROTEIN KINASE REGULATORY CHAIN"/>
    <property type="match status" value="1"/>
</dbReference>
<dbReference type="SMART" id="SM00100">
    <property type="entry name" value="cNMP"/>
    <property type="match status" value="2"/>
</dbReference>
<dbReference type="InterPro" id="IPR050503">
    <property type="entry name" value="cAMP-dep_PK_reg_su-like"/>
</dbReference>
<dbReference type="CDD" id="cd00038">
    <property type="entry name" value="CAP_ED"/>
    <property type="match status" value="2"/>
</dbReference>
<dbReference type="InParanoid" id="A0A7F5R546"/>
<keyword evidence="2" id="KW-0547">Nucleotide-binding</keyword>
<evidence type="ECO:0000256" key="2">
    <source>
        <dbReference type="ARBA" id="ARBA00022566"/>
    </source>
</evidence>
<evidence type="ECO:0000313" key="6">
    <source>
        <dbReference type="RefSeq" id="XP_025830768.1"/>
    </source>
</evidence>
<keyword evidence="3" id="KW-0114">cAMP</keyword>
<evidence type="ECO:0000256" key="3">
    <source>
        <dbReference type="ARBA" id="ARBA00023149"/>
    </source>
</evidence>
<organism evidence="5 6">
    <name type="scientific">Agrilus planipennis</name>
    <name type="common">Emerald ash borer</name>
    <name type="synonym">Agrilus marcopoli</name>
    <dbReference type="NCBI Taxonomy" id="224129"/>
    <lineage>
        <taxon>Eukaryota</taxon>
        <taxon>Metazoa</taxon>
        <taxon>Ecdysozoa</taxon>
        <taxon>Arthropoda</taxon>
        <taxon>Hexapoda</taxon>
        <taxon>Insecta</taxon>
        <taxon>Pterygota</taxon>
        <taxon>Neoptera</taxon>
        <taxon>Endopterygota</taxon>
        <taxon>Coleoptera</taxon>
        <taxon>Polyphaga</taxon>
        <taxon>Elateriformia</taxon>
        <taxon>Buprestoidea</taxon>
        <taxon>Buprestidae</taxon>
        <taxon>Agrilinae</taxon>
        <taxon>Agrilus</taxon>
    </lineage>
</organism>
<proteinExistence type="inferred from homology"/>
<feature type="domain" description="Cyclic nucleotide-binding" evidence="4">
    <location>
        <begin position="130"/>
        <end position="251"/>
    </location>
</feature>
<dbReference type="GO" id="GO:0004862">
    <property type="term" value="F:cAMP-dependent protein kinase inhibitor activity"/>
    <property type="evidence" value="ECO:0007669"/>
    <property type="project" value="TreeGrafter"/>
</dbReference>
<dbReference type="InterPro" id="IPR000595">
    <property type="entry name" value="cNMP-bd_dom"/>
</dbReference>
<dbReference type="GO" id="GO:0034236">
    <property type="term" value="F:protein kinase A catalytic subunit binding"/>
    <property type="evidence" value="ECO:0007669"/>
    <property type="project" value="TreeGrafter"/>
</dbReference>
<sequence length="392" mass="45562">MDPTRRYKCKDQIKEQAELDEEFKDMFMELSLNILLDHPTDHIGYSVDFFQKMQDSRHTRLVYDIQIPEPSTLYSEDYYDDDEPQLEFRRSSVVGEYYNPDETFFDATPIYPKNDQQLYYIQKTVNNVFLFRILDENTRNALINAMYEVIVSADEVIVKEGEKIDKFYIVGSGSFYVIKTDEETFQPMVTEILQNSRSFGQVALLHEANWDSTIQAMTDGTLWALERATYHHFAVNFSFLRRKYGEKLINKVLLLSNLPPGILTTIAELLDIRTYSPGERIIKESDKPDGVYFVINGSVVLTFINNCGLEELIRKVAVEDCFGEVCLVTDKPRSFSAYASEEEAAEVFFLEKAKFERVLGPTIDVLRENICLYQQQKRKMDFFVSDSCYGEL</sequence>
<accession>A0A7F5R546</accession>